<dbReference type="PANTHER" id="PTHR45953">
    <property type="entry name" value="IDURONATE 2-SULFATASE"/>
    <property type="match status" value="1"/>
</dbReference>
<comment type="cofactor">
    <cofactor evidence="1">
        <name>Ca(2+)</name>
        <dbReference type="ChEBI" id="CHEBI:29108"/>
    </cofactor>
</comment>
<comment type="similarity">
    <text evidence="2">Belongs to the sulfatase family.</text>
</comment>
<dbReference type="Proteomes" id="UP000186309">
    <property type="component" value="Chromosome"/>
</dbReference>
<dbReference type="OrthoDB" id="236884at2"/>
<dbReference type="STRING" id="1387353.BSF38_03668"/>
<dbReference type="Pfam" id="PF00884">
    <property type="entry name" value="Sulfatase"/>
    <property type="match status" value="1"/>
</dbReference>
<feature type="domain" description="Sulfatase N-terminal" evidence="8">
    <location>
        <begin position="26"/>
        <end position="355"/>
    </location>
</feature>
<evidence type="ECO:0000256" key="1">
    <source>
        <dbReference type="ARBA" id="ARBA00001913"/>
    </source>
</evidence>
<dbReference type="PANTHER" id="PTHR45953:SF1">
    <property type="entry name" value="IDURONATE 2-SULFATASE"/>
    <property type="match status" value="1"/>
</dbReference>
<evidence type="ECO:0000256" key="7">
    <source>
        <dbReference type="SAM" id="MobiDB-lite"/>
    </source>
</evidence>
<reference evidence="10" key="1">
    <citation type="submission" date="2016-12" db="EMBL/GenBank/DDBJ databases">
        <title>Comparative genomics of four Isosphaeraceae planctomycetes: a common pool of plasmids and glycoside hydrolase genes.</title>
        <authorList>
            <person name="Ivanova A."/>
        </authorList>
    </citation>
    <scope>NUCLEOTIDE SEQUENCE [LARGE SCALE GENOMIC DNA]</scope>
    <source>
        <strain evidence="10">PX4</strain>
    </source>
</reference>
<feature type="region of interest" description="Disordered" evidence="7">
    <location>
        <begin position="440"/>
        <end position="465"/>
    </location>
</feature>
<keyword evidence="10" id="KW-1185">Reference proteome</keyword>
<dbReference type="GO" id="GO:0047753">
    <property type="term" value="F:choline-sulfatase activity"/>
    <property type="evidence" value="ECO:0007669"/>
    <property type="project" value="UniProtKB-EC"/>
</dbReference>
<dbReference type="GO" id="GO:0004423">
    <property type="term" value="F:iduronate-2-sulfatase activity"/>
    <property type="evidence" value="ECO:0007669"/>
    <property type="project" value="InterPro"/>
</dbReference>
<dbReference type="RefSeq" id="WP_076347981.1">
    <property type="nucleotide sequence ID" value="NZ_CP019082.1"/>
</dbReference>
<sequence>MKSFNWAFVAGLALATAAEARADDRPNVLFIAVDDLNDWVGYLGGNRQTATPNIDRLAARGVRFTRSYCAAPVCNPSRAALMSGLRPSTSGVYENDDDWRTAIAPELTLPTAFRKAGYTIHGAGKIYHESYGRRTEWNEYLPTAGQDPKPTGDTGVGGIKFAPLDCKDEDLREWKIVDYAIDQLGQKHDKPFLLTVGLHKPHMPWNVPRKYYDQHPLESIELPPHRPDDLNDVPPAGVQMAKPEGDHKAMLESGRWKEAVQGYLAAISYCDAMIGRLLDGLDRSAYRDDTVIVFWGDHGWHLGEKSHWRKFALWEEATRAPLIWVAPGVTKPGTVCERTVDFMTIFPTLTDLCGVPTPKHVEGKSIRSLLVDPKAPWDQPAVTTHRFKNHAVRSEDWRYIRYENGDEELYDEKADPYEWVNLANDPKYASKKVELAKWLPTSNHPDINPTGRPGAAAKTAARAGE</sequence>
<evidence type="ECO:0000256" key="4">
    <source>
        <dbReference type="ARBA" id="ARBA00022729"/>
    </source>
</evidence>
<evidence type="ECO:0000313" key="10">
    <source>
        <dbReference type="Proteomes" id="UP000186309"/>
    </source>
</evidence>
<keyword evidence="5 9" id="KW-0378">Hydrolase</keyword>
<accession>A0A1U7CTB1</accession>
<organism evidence="9 10">
    <name type="scientific">Paludisphaera borealis</name>
    <dbReference type="NCBI Taxonomy" id="1387353"/>
    <lineage>
        <taxon>Bacteria</taxon>
        <taxon>Pseudomonadati</taxon>
        <taxon>Planctomycetota</taxon>
        <taxon>Planctomycetia</taxon>
        <taxon>Isosphaerales</taxon>
        <taxon>Isosphaeraceae</taxon>
        <taxon>Paludisphaera</taxon>
    </lineage>
</organism>
<proteinExistence type="inferred from homology"/>
<name>A0A1U7CTB1_9BACT</name>
<dbReference type="GO" id="GO:0005737">
    <property type="term" value="C:cytoplasm"/>
    <property type="evidence" value="ECO:0007669"/>
    <property type="project" value="TreeGrafter"/>
</dbReference>
<dbReference type="GO" id="GO:0046872">
    <property type="term" value="F:metal ion binding"/>
    <property type="evidence" value="ECO:0007669"/>
    <property type="project" value="UniProtKB-KW"/>
</dbReference>
<dbReference type="AlphaFoldDB" id="A0A1U7CTB1"/>
<dbReference type="InterPro" id="IPR035874">
    <property type="entry name" value="IDS"/>
</dbReference>
<keyword evidence="4" id="KW-0732">Signal</keyword>
<dbReference type="KEGG" id="pbor:BSF38_03668"/>
<dbReference type="EC" id="3.1.6.6" evidence="9"/>
<keyword evidence="6" id="KW-0106">Calcium</keyword>
<protein>
    <submittedName>
        <fullName evidence="9">Choline-sulfatase</fullName>
        <ecNumber evidence="9">3.1.6.6</ecNumber>
    </submittedName>
</protein>
<dbReference type="EMBL" id="CP019082">
    <property type="protein sequence ID" value="APW62136.1"/>
    <property type="molecule type" value="Genomic_DNA"/>
</dbReference>
<dbReference type="InterPro" id="IPR000917">
    <property type="entry name" value="Sulfatase_N"/>
</dbReference>
<evidence type="ECO:0000256" key="6">
    <source>
        <dbReference type="ARBA" id="ARBA00022837"/>
    </source>
</evidence>
<evidence type="ECO:0000256" key="3">
    <source>
        <dbReference type="ARBA" id="ARBA00022723"/>
    </source>
</evidence>
<dbReference type="CDD" id="cd16030">
    <property type="entry name" value="iduronate-2-sulfatase"/>
    <property type="match status" value="1"/>
</dbReference>
<evidence type="ECO:0000313" key="9">
    <source>
        <dbReference type="EMBL" id="APW62136.1"/>
    </source>
</evidence>
<feature type="compositionally biased region" description="Low complexity" evidence="7">
    <location>
        <begin position="449"/>
        <end position="465"/>
    </location>
</feature>
<evidence type="ECO:0000256" key="2">
    <source>
        <dbReference type="ARBA" id="ARBA00008779"/>
    </source>
</evidence>
<evidence type="ECO:0000256" key="5">
    <source>
        <dbReference type="ARBA" id="ARBA00022801"/>
    </source>
</evidence>
<dbReference type="InterPro" id="IPR017850">
    <property type="entry name" value="Alkaline_phosphatase_core_sf"/>
</dbReference>
<evidence type="ECO:0000259" key="8">
    <source>
        <dbReference type="Pfam" id="PF00884"/>
    </source>
</evidence>
<dbReference type="SUPFAM" id="SSF53649">
    <property type="entry name" value="Alkaline phosphatase-like"/>
    <property type="match status" value="1"/>
</dbReference>
<keyword evidence="3" id="KW-0479">Metal-binding</keyword>
<dbReference type="Gene3D" id="3.40.720.10">
    <property type="entry name" value="Alkaline Phosphatase, subunit A"/>
    <property type="match status" value="1"/>
</dbReference>
<gene>
    <name evidence="9" type="primary">betC_3</name>
    <name evidence="9" type="ORF">BSF38_03668</name>
</gene>